<accession>A0A2I0CSQ5</accession>
<keyword evidence="5 6" id="KW-0472">Membrane</keyword>
<dbReference type="GO" id="GO:0030288">
    <property type="term" value="C:outer membrane-bounded periplasmic space"/>
    <property type="evidence" value="ECO:0007669"/>
    <property type="project" value="TreeGrafter"/>
</dbReference>
<dbReference type="PANTHER" id="PTHR37481:SF1">
    <property type="entry name" value="LIPOPOLYSACCHARIDE EXPORT SYSTEM PROTEIN LPTC"/>
    <property type="match status" value="1"/>
</dbReference>
<evidence type="ECO:0000256" key="1">
    <source>
        <dbReference type="ARBA" id="ARBA00022475"/>
    </source>
</evidence>
<evidence type="ECO:0000313" key="7">
    <source>
        <dbReference type="EMBL" id="PKF72200.1"/>
    </source>
</evidence>
<evidence type="ECO:0000313" key="8">
    <source>
        <dbReference type="Proteomes" id="UP000242861"/>
    </source>
</evidence>
<keyword evidence="2 6" id="KW-0997">Cell inner membrane</keyword>
<evidence type="ECO:0000256" key="6">
    <source>
        <dbReference type="HAMAP-Rule" id="MF_01915"/>
    </source>
</evidence>
<proteinExistence type="inferred from homology"/>
<dbReference type="PANTHER" id="PTHR37481">
    <property type="entry name" value="LIPOPOLYSACCHARIDE EXPORT SYSTEM PROTEIN LPTC"/>
    <property type="match status" value="1"/>
</dbReference>
<dbReference type="InterPro" id="IPR010664">
    <property type="entry name" value="LipoPS_assembly_LptC-rel"/>
</dbReference>
<comment type="function">
    <text evidence="6">Involved in the assembly of lipopolysaccharide (LPS). Required for the translocation of LPS from the inner membrane to the outer membrane. Facilitates the transfer of LPS from the inner membrane to the periplasmic protein LptA. Could be a docking site for LptA.</text>
</comment>
<dbReference type="Pfam" id="PF06835">
    <property type="entry name" value="LptC"/>
    <property type="match status" value="1"/>
</dbReference>
<keyword evidence="1 6" id="KW-1003">Cell membrane</keyword>
<keyword evidence="4 6" id="KW-1133">Transmembrane helix</keyword>
<dbReference type="GO" id="GO:0005886">
    <property type="term" value="C:plasma membrane"/>
    <property type="evidence" value="ECO:0007669"/>
    <property type="project" value="UniProtKB-SubCell"/>
</dbReference>
<dbReference type="NCBIfam" id="TIGR04409">
    <property type="entry name" value="LptC_YrbK"/>
    <property type="match status" value="1"/>
</dbReference>
<evidence type="ECO:0000256" key="5">
    <source>
        <dbReference type="ARBA" id="ARBA00023136"/>
    </source>
</evidence>
<comment type="subunit">
    <text evidence="6">Component of the lipopolysaccharide transport and assembly complex. Interacts with LptA and the LptBFG transporter complex.</text>
</comment>
<dbReference type="GO" id="GO:0017089">
    <property type="term" value="F:glycolipid transfer activity"/>
    <property type="evidence" value="ECO:0007669"/>
    <property type="project" value="TreeGrafter"/>
</dbReference>
<dbReference type="EMBL" id="PIYS01000005">
    <property type="protein sequence ID" value="PKF72200.1"/>
    <property type="molecule type" value="Genomic_DNA"/>
</dbReference>
<dbReference type="InterPro" id="IPR052363">
    <property type="entry name" value="LPS_export_LptC"/>
</dbReference>
<organism evidence="7 8">
    <name type="scientific">Pseudomonas fluvialis</name>
    <dbReference type="NCBI Taxonomy" id="1793966"/>
    <lineage>
        <taxon>Bacteria</taxon>
        <taxon>Pseudomonadati</taxon>
        <taxon>Pseudomonadota</taxon>
        <taxon>Gammaproteobacteria</taxon>
        <taxon>Pseudomonadales</taxon>
        <taxon>Pseudomonadaceae</taxon>
        <taxon>Pseudomonas</taxon>
    </lineage>
</organism>
<comment type="caution">
    <text evidence="7">The sequence shown here is derived from an EMBL/GenBank/DDBJ whole genome shotgun (WGS) entry which is preliminary data.</text>
</comment>
<dbReference type="RefSeq" id="WP_101192974.1">
    <property type="nucleotide sequence ID" value="NZ_JAYRQC010000063.1"/>
</dbReference>
<evidence type="ECO:0000256" key="2">
    <source>
        <dbReference type="ARBA" id="ARBA00022519"/>
    </source>
</evidence>
<protein>
    <recommendedName>
        <fullName evidence="6">Lipopolysaccharide export system protein LptC</fullName>
    </recommendedName>
</protein>
<dbReference type="GO" id="GO:0043165">
    <property type="term" value="P:Gram-negative-bacterium-type cell outer membrane assembly"/>
    <property type="evidence" value="ECO:0007669"/>
    <property type="project" value="UniProtKB-UniRule"/>
</dbReference>
<name>A0A2I0CSQ5_9PSED</name>
<comment type="subcellular location">
    <subcellularLocation>
        <location evidence="6">Cell inner membrane</location>
        <topology evidence="6">Single-pass membrane protein</topology>
    </subcellularLocation>
</comment>
<evidence type="ECO:0000256" key="4">
    <source>
        <dbReference type="ARBA" id="ARBA00022989"/>
    </source>
</evidence>
<reference evidence="8" key="1">
    <citation type="submission" date="2017-12" db="EMBL/GenBank/DDBJ databases">
        <authorList>
            <person name="Yu X.-Y."/>
        </authorList>
    </citation>
    <scope>NUCLEOTIDE SEQUENCE [LARGE SCALE GENOMIC DNA]</scope>
    <source>
        <strain evidence="8">ZYSR67-Z</strain>
    </source>
</reference>
<keyword evidence="3 6" id="KW-0812">Transmembrane</keyword>
<dbReference type="HAMAP" id="MF_01915">
    <property type="entry name" value="LPS_assembly_LptC"/>
    <property type="match status" value="1"/>
</dbReference>
<comment type="similarity">
    <text evidence="6">Belongs to the LptC family.</text>
</comment>
<gene>
    <name evidence="6 7" type="primary">lptC</name>
    <name evidence="7" type="ORF">CW360_05240</name>
</gene>
<evidence type="ECO:0000256" key="3">
    <source>
        <dbReference type="ARBA" id="ARBA00022692"/>
    </source>
</evidence>
<dbReference type="InterPro" id="IPR026265">
    <property type="entry name" value="LptC"/>
</dbReference>
<dbReference type="AlphaFoldDB" id="A0A2I0CSQ5"/>
<dbReference type="Proteomes" id="UP000242861">
    <property type="component" value="Unassembled WGS sequence"/>
</dbReference>
<sequence>MKRPNKNLRLALLGLPVLIGLLALGYWNIRPETFLARTANTSSAEQVDFYIIGTETVQYQADGTLDYRLQAPRLEHLQRSELTLVEQPDLLLYRGNPHPWHVQSTRGEAKGDGSEVELIDNVRIARTDARGRPTLLTTSRLTVFPDKEYAETRQAVRIDAANGVTTAQGMKAYLQDSRMHLLSNVRGQHEVR</sequence>
<dbReference type="GO" id="GO:0015221">
    <property type="term" value="F:lipopolysaccharide transmembrane transporter activity"/>
    <property type="evidence" value="ECO:0007669"/>
    <property type="project" value="InterPro"/>
</dbReference>
<dbReference type="Gene3D" id="2.60.450.10">
    <property type="entry name" value="Lipopolysaccharide (LPS) transport protein A like domain"/>
    <property type="match status" value="1"/>
</dbReference>